<organism evidence="1 2">
    <name type="scientific">Magallana gigas</name>
    <name type="common">Pacific oyster</name>
    <name type="synonym">Crassostrea gigas</name>
    <dbReference type="NCBI Taxonomy" id="29159"/>
    <lineage>
        <taxon>Eukaryota</taxon>
        <taxon>Metazoa</taxon>
        <taxon>Spiralia</taxon>
        <taxon>Lophotrochozoa</taxon>
        <taxon>Mollusca</taxon>
        <taxon>Bivalvia</taxon>
        <taxon>Autobranchia</taxon>
        <taxon>Pteriomorphia</taxon>
        <taxon>Ostreida</taxon>
        <taxon>Ostreoidea</taxon>
        <taxon>Ostreidae</taxon>
        <taxon>Magallana</taxon>
    </lineage>
</organism>
<reference evidence="1" key="1">
    <citation type="submission" date="2022-08" db="UniProtKB">
        <authorList>
            <consortium name="EnsemblMetazoa"/>
        </authorList>
    </citation>
    <scope>IDENTIFICATION</scope>
    <source>
        <strain evidence="1">05x7-T-G4-1.051#20</strain>
    </source>
</reference>
<evidence type="ECO:0000313" key="1">
    <source>
        <dbReference type="EnsemblMetazoa" id="G28365.3:cds"/>
    </source>
</evidence>
<dbReference type="EnsemblMetazoa" id="G28365.3">
    <property type="protein sequence ID" value="G28365.3:cds"/>
    <property type="gene ID" value="G28365"/>
</dbReference>
<protein>
    <submittedName>
        <fullName evidence="1">Uncharacterized protein</fullName>
    </submittedName>
</protein>
<evidence type="ECO:0000313" key="2">
    <source>
        <dbReference type="Proteomes" id="UP000005408"/>
    </source>
</evidence>
<dbReference type="Proteomes" id="UP000005408">
    <property type="component" value="Unassembled WGS sequence"/>
</dbReference>
<proteinExistence type="predicted"/>
<keyword evidence="2" id="KW-1185">Reference proteome</keyword>
<name>A0A8W8LI60_MAGGI</name>
<dbReference type="AlphaFoldDB" id="A0A8W8LI60"/>
<sequence length="96" mass="11562">MVLPLVRSTEEIVFINYDTDPCKKFCVCVLKRKIEDEEEIQKKADSMILEFIFKHRFDLAHWHGLEDFKYNRHNTYFQKKCICQYLEPSLVSDSLL</sequence>
<accession>A0A8W8LI60</accession>